<gene>
    <name evidence="2" type="ORF">Pa4123_61340</name>
</gene>
<organism evidence="2 3">
    <name type="scientific">Phytohabitans aurantiacus</name>
    <dbReference type="NCBI Taxonomy" id="3016789"/>
    <lineage>
        <taxon>Bacteria</taxon>
        <taxon>Bacillati</taxon>
        <taxon>Actinomycetota</taxon>
        <taxon>Actinomycetes</taxon>
        <taxon>Micromonosporales</taxon>
        <taxon>Micromonosporaceae</taxon>
    </lineage>
</organism>
<dbReference type="RefSeq" id="WP_281901448.1">
    <property type="nucleotide sequence ID" value="NZ_BSDI01000037.1"/>
</dbReference>
<evidence type="ECO:0000313" key="2">
    <source>
        <dbReference type="EMBL" id="GLI00858.1"/>
    </source>
</evidence>
<keyword evidence="3" id="KW-1185">Reference proteome</keyword>
<protein>
    <submittedName>
        <fullName evidence="2">Uncharacterized protein</fullName>
    </submittedName>
</protein>
<proteinExistence type="predicted"/>
<reference evidence="2" key="1">
    <citation type="submission" date="2022-12" db="EMBL/GenBank/DDBJ databases">
        <title>New Phytohabitans aurantiacus sp. RD004123 nov., an actinomycete isolated from soil.</title>
        <authorList>
            <person name="Triningsih D.W."/>
            <person name="Harunari E."/>
            <person name="Igarashi Y."/>
        </authorList>
    </citation>
    <scope>NUCLEOTIDE SEQUENCE</scope>
    <source>
        <strain evidence="2">RD004123</strain>
    </source>
</reference>
<dbReference type="EMBL" id="BSDI01000037">
    <property type="protein sequence ID" value="GLI00858.1"/>
    <property type="molecule type" value="Genomic_DNA"/>
</dbReference>
<evidence type="ECO:0000313" key="3">
    <source>
        <dbReference type="Proteomes" id="UP001144280"/>
    </source>
</evidence>
<comment type="caution">
    <text evidence="2">The sequence shown here is derived from an EMBL/GenBank/DDBJ whole genome shotgun (WGS) entry which is preliminary data.</text>
</comment>
<dbReference type="Proteomes" id="UP001144280">
    <property type="component" value="Unassembled WGS sequence"/>
</dbReference>
<evidence type="ECO:0000256" key="1">
    <source>
        <dbReference type="SAM" id="MobiDB-lite"/>
    </source>
</evidence>
<feature type="region of interest" description="Disordered" evidence="1">
    <location>
        <begin position="26"/>
        <end position="57"/>
    </location>
</feature>
<name>A0ABQ5R3S4_9ACTN</name>
<sequence length="57" mass="6603">MSNPSLWPEFSTDEEYAETTRSAFVRAVERPPVVKEQDEKDTTSSPELLPGYRDKER</sequence>
<feature type="compositionally biased region" description="Basic and acidic residues" evidence="1">
    <location>
        <begin position="27"/>
        <end position="42"/>
    </location>
</feature>
<accession>A0ABQ5R3S4</accession>